<proteinExistence type="predicted"/>
<name>A0ABW5TIS5_9ENTE</name>
<accession>A0ABW5TIS5</accession>
<dbReference type="EMBL" id="JBHUMO010000044">
    <property type="protein sequence ID" value="MFD2729187.1"/>
    <property type="molecule type" value="Genomic_DNA"/>
</dbReference>
<evidence type="ECO:0000313" key="1">
    <source>
        <dbReference type="EMBL" id="MFD2729187.1"/>
    </source>
</evidence>
<dbReference type="RefSeq" id="WP_379981309.1">
    <property type="nucleotide sequence ID" value="NZ_JBHUMO010000044.1"/>
</dbReference>
<dbReference type="Proteomes" id="UP001597427">
    <property type="component" value="Unassembled WGS sequence"/>
</dbReference>
<sequence>MSKEKFRDLTLYISKLTPYLDEKNGVTYRYLEPMSVVMKKMLTGVFLFDELADAINAWCEAHAEFDTQTYYSAVKRIFDVEAHCQLLQQKIEAMSEEQVILYLYYQQKQREISQDRWYQFIQGGNALRCLRRLRELDGWSKPDSPWRLELGISQDDGFKQCFIVDLNEKRFSRLNGKADQVLDVSYERTLASHELTRVQYQLTQFPFHDWLLHYSHERESQKQNWMIRITYPQKEEATFDGKSYYPLEFPAIQALMCELDQSNSHH</sequence>
<reference evidence="2" key="1">
    <citation type="journal article" date="2019" name="Int. J. Syst. Evol. Microbiol.">
        <title>The Global Catalogue of Microorganisms (GCM) 10K type strain sequencing project: providing services to taxonomists for standard genome sequencing and annotation.</title>
        <authorList>
            <consortium name="The Broad Institute Genomics Platform"/>
            <consortium name="The Broad Institute Genome Sequencing Center for Infectious Disease"/>
            <person name="Wu L."/>
            <person name="Ma J."/>
        </authorList>
    </citation>
    <scope>NUCLEOTIDE SEQUENCE [LARGE SCALE GENOMIC DNA]</scope>
    <source>
        <strain evidence="2">TISTR 932</strain>
    </source>
</reference>
<evidence type="ECO:0000313" key="2">
    <source>
        <dbReference type="Proteomes" id="UP001597427"/>
    </source>
</evidence>
<gene>
    <name evidence="1" type="ORF">ACFSR0_07100</name>
</gene>
<comment type="caution">
    <text evidence="1">The sequence shown here is derived from an EMBL/GenBank/DDBJ whole genome shotgun (WGS) entry which is preliminary data.</text>
</comment>
<protein>
    <submittedName>
        <fullName evidence="1">Uncharacterized protein</fullName>
    </submittedName>
</protein>
<keyword evidence="2" id="KW-1185">Reference proteome</keyword>
<organism evidence="1 2">
    <name type="scientific">Enterococcus camelliae</name>
    <dbReference type="NCBI Taxonomy" id="453959"/>
    <lineage>
        <taxon>Bacteria</taxon>
        <taxon>Bacillati</taxon>
        <taxon>Bacillota</taxon>
        <taxon>Bacilli</taxon>
        <taxon>Lactobacillales</taxon>
        <taxon>Enterococcaceae</taxon>
        <taxon>Enterococcus</taxon>
    </lineage>
</organism>